<reference evidence="1" key="1">
    <citation type="submission" date="2018-05" db="EMBL/GenBank/DDBJ databases">
        <authorList>
            <person name="Lanie J.A."/>
            <person name="Ng W.-L."/>
            <person name="Kazmierczak K.M."/>
            <person name="Andrzejewski T.M."/>
            <person name="Davidsen T.M."/>
            <person name="Wayne K.J."/>
            <person name="Tettelin H."/>
            <person name="Glass J.I."/>
            <person name="Rusch D."/>
            <person name="Podicherti R."/>
            <person name="Tsui H.-C.T."/>
            <person name="Winkler M.E."/>
        </authorList>
    </citation>
    <scope>NUCLEOTIDE SEQUENCE</scope>
</reference>
<dbReference type="Gene3D" id="3.30.830.10">
    <property type="entry name" value="Metalloenzyme, LuxS/M16 peptidase-like"/>
    <property type="match status" value="1"/>
</dbReference>
<evidence type="ECO:0000313" key="1">
    <source>
        <dbReference type="EMBL" id="SVA89513.1"/>
    </source>
</evidence>
<dbReference type="AlphaFoldDB" id="A0A381ZL84"/>
<organism evidence="1">
    <name type="scientific">marine metagenome</name>
    <dbReference type="NCBI Taxonomy" id="408172"/>
    <lineage>
        <taxon>unclassified sequences</taxon>
        <taxon>metagenomes</taxon>
        <taxon>ecological metagenomes</taxon>
    </lineage>
</organism>
<name>A0A381ZL84_9ZZZZ</name>
<gene>
    <name evidence="1" type="ORF">METZ01_LOCUS142367</name>
</gene>
<dbReference type="EMBL" id="UINC01021609">
    <property type="protein sequence ID" value="SVA89513.1"/>
    <property type="molecule type" value="Genomic_DNA"/>
</dbReference>
<protein>
    <recommendedName>
        <fullName evidence="2">Peptidase M16 N-terminal domain-containing protein</fullName>
    </recommendedName>
</protein>
<accession>A0A381ZL84</accession>
<sequence length="71" mass="7960">MRHAIVVLWFLMSSSVVQAQPNTYDLPIKEHMFENGLRLLVLEQSGSHRVSCKIFFDMGALNEIPGELGSA</sequence>
<evidence type="ECO:0008006" key="2">
    <source>
        <dbReference type="Google" id="ProtNLM"/>
    </source>
</evidence>
<proteinExistence type="predicted"/>
<feature type="non-terminal residue" evidence="1">
    <location>
        <position position="71"/>
    </location>
</feature>